<keyword evidence="6" id="KW-1185">Reference proteome</keyword>
<dbReference type="KEGG" id="mbet:N8K70_14770"/>
<protein>
    <submittedName>
        <fullName evidence="5">Glycosyltransferase</fullName>
        <ecNumber evidence="5">2.4.-.-</ecNumber>
    </submittedName>
</protein>
<dbReference type="PANTHER" id="PTHR43685">
    <property type="entry name" value="GLYCOSYLTRANSFERASE"/>
    <property type="match status" value="1"/>
</dbReference>
<dbReference type="Pfam" id="PF00535">
    <property type="entry name" value="Glycos_transf_2"/>
    <property type="match status" value="1"/>
</dbReference>
<keyword evidence="2 5" id="KW-0328">Glycosyltransferase</keyword>
<dbReference type="InterPro" id="IPR050834">
    <property type="entry name" value="Glycosyltransf_2"/>
</dbReference>
<dbReference type="PANTHER" id="PTHR43685:SF5">
    <property type="entry name" value="GLYCOSYLTRANSFERASE EPSE-RELATED"/>
    <property type="match status" value="1"/>
</dbReference>
<evidence type="ECO:0000313" key="6">
    <source>
        <dbReference type="Proteomes" id="UP001305498"/>
    </source>
</evidence>
<dbReference type="Proteomes" id="UP001305498">
    <property type="component" value="Chromosome"/>
</dbReference>
<evidence type="ECO:0000313" key="5">
    <source>
        <dbReference type="EMBL" id="WOF22639.1"/>
    </source>
</evidence>
<sequence>MPRLAVLMPAFDAARTIERAVRSTLADLPADAELVVADDGSTDDTLAVLDRIADRRLRVVTGPNRGVARTLNRLRGITDSSFVARMDADDVVLPGRFARQLRALGDADAVFTAVVTARDGAPRPSAPRPSWPRGIAPAAFPFHLLLTNPVAHSTLAARRSALDAAGDYRTVPSEDYDLWLRLAARGARMRRLALPGVLYRVHDGQVTAASGWRLASWHDEKTQNAFAVLSAQLLGEPRQRISSLAAAPLSRAARLARLAEFERLFRAAVAPLGLADRRVLLRRLRQRAQWLRQHADGVAASSEALARDAR</sequence>
<name>A0AA97FHH4_9MICO</name>
<keyword evidence="3 5" id="KW-0808">Transferase</keyword>
<dbReference type="SUPFAM" id="SSF53448">
    <property type="entry name" value="Nucleotide-diphospho-sugar transferases"/>
    <property type="match status" value="1"/>
</dbReference>
<dbReference type="EMBL" id="CP118157">
    <property type="protein sequence ID" value="WOF22639.1"/>
    <property type="molecule type" value="Genomic_DNA"/>
</dbReference>
<evidence type="ECO:0000259" key="4">
    <source>
        <dbReference type="Pfam" id="PF00535"/>
    </source>
</evidence>
<dbReference type="InterPro" id="IPR001173">
    <property type="entry name" value="Glyco_trans_2-like"/>
</dbReference>
<dbReference type="AlphaFoldDB" id="A0AA97FHH4"/>
<accession>A0AA97FHH4</accession>
<evidence type="ECO:0000256" key="3">
    <source>
        <dbReference type="ARBA" id="ARBA00022679"/>
    </source>
</evidence>
<reference evidence="5 6" key="1">
    <citation type="submission" date="2023-02" db="EMBL/GenBank/DDBJ databases">
        <title>Microbacterium betulae sp. nov., isolated from birch wood.</title>
        <authorList>
            <person name="Pasciak M."/>
            <person name="Pawlik K.J."/>
            <person name="Martynowski D."/>
            <person name="Laczmanski L."/>
            <person name="Ciekot J."/>
            <person name="Szponar B."/>
            <person name="Wojcik-Fatla A."/>
            <person name="Mackiewicz B."/>
            <person name="Farian E."/>
            <person name="Cholewa G."/>
            <person name="Cholewa A."/>
            <person name="Dutkiewicz J."/>
        </authorList>
    </citation>
    <scope>NUCLEOTIDE SEQUENCE [LARGE SCALE GENOMIC DNA]</scope>
    <source>
        <strain evidence="5 6">AB</strain>
    </source>
</reference>
<dbReference type="Gene3D" id="3.90.550.10">
    <property type="entry name" value="Spore Coat Polysaccharide Biosynthesis Protein SpsA, Chain A"/>
    <property type="match status" value="1"/>
</dbReference>
<organism evidence="5 6">
    <name type="scientific">Microbacterium betulae</name>
    <dbReference type="NCBI Taxonomy" id="2981139"/>
    <lineage>
        <taxon>Bacteria</taxon>
        <taxon>Bacillati</taxon>
        <taxon>Actinomycetota</taxon>
        <taxon>Actinomycetes</taxon>
        <taxon>Micrococcales</taxon>
        <taxon>Microbacteriaceae</taxon>
        <taxon>Microbacterium</taxon>
    </lineage>
</organism>
<dbReference type="RefSeq" id="WP_317139110.1">
    <property type="nucleotide sequence ID" value="NZ_CP118157.1"/>
</dbReference>
<proteinExistence type="inferred from homology"/>
<evidence type="ECO:0000256" key="1">
    <source>
        <dbReference type="ARBA" id="ARBA00006739"/>
    </source>
</evidence>
<gene>
    <name evidence="5" type="ORF">N8K70_14770</name>
</gene>
<dbReference type="GO" id="GO:0016757">
    <property type="term" value="F:glycosyltransferase activity"/>
    <property type="evidence" value="ECO:0007669"/>
    <property type="project" value="UniProtKB-KW"/>
</dbReference>
<feature type="domain" description="Glycosyltransferase 2-like" evidence="4">
    <location>
        <begin position="6"/>
        <end position="162"/>
    </location>
</feature>
<evidence type="ECO:0000256" key="2">
    <source>
        <dbReference type="ARBA" id="ARBA00022676"/>
    </source>
</evidence>
<dbReference type="EC" id="2.4.-.-" evidence="5"/>
<comment type="similarity">
    <text evidence="1">Belongs to the glycosyltransferase 2 family.</text>
</comment>
<dbReference type="InterPro" id="IPR029044">
    <property type="entry name" value="Nucleotide-diphossugar_trans"/>
</dbReference>